<organism evidence="1 2">
    <name type="scientific">Holotrichia oblita</name>
    <name type="common">Chafer beetle</name>
    <dbReference type="NCBI Taxonomy" id="644536"/>
    <lineage>
        <taxon>Eukaryota</taxon>
        <taxon>Metazoa</taxon>
        <taxon>Ecdysozoa</taxon>
        <taxon>Arthropoda</taxon>
        <taxon>Hexapoda</taxon>
        <taxon>Insecta</taxon>
        <taxon>Pterygota</taxon>
        <taxon>Neoptera</taxon>
        <taxon>Endopterygota</taxon>
        <taxon>Coleoptera</taxon>
        <taxon>Polyphaga</taxon>
        <taxon>Scarabaeiformia</taxon>
        <taxon>Scarabaeidae</taxon>
        <taxon>Melolonthinae</taxon>
        <taxon>Holotrichia</taxon>
    </lineage>
</organism>
<keyword evidence="2" id="KW-1185">Reference proteome</keyword>
<keyword evidence="1" id="KW-0418">Kinase</keyword>
<accession>A0ACB9SM32</accession>
<gene>
    <name evidence="1" type="ORF">MML48_8g00010233</name>
</gene>
<dbReference type="Proteomes" id="UP001056778">
    <property type="component" value="Chromosome 8"/>
</dbReference>
<evidence type="ECO:0000313" key="2">
    <source>
        <dbReference type="Proteomes" id="UP001056778"/>
    </source>
</evidence>
<name>A0ACB9SM32_HOLOL</name>
<keyword evidence="1" id="KW-0808">Transferase</keyword>
<sequence>MEPMALREGMLLGMGNPLLDVSATVDEEFLKKYDMKPNDAILAEEKHKDICENLVKKYKTDFIAGGSVQNALRVAQWVLDKPKVTTFFGCVGTDKYSEILENKARSNGVNVQYQYTNTEPTGTCAVLLTGDNRSLCANLAAANCFTIDHIRKPENRKYIEDALFYYVSGFFITVSPESILEVAKYALYHNRPFLMNLSAPFISQFYKEPLMQMMPYVDVIFGNETVNNEAATFATEQSFGTSDLKEIAKKICKLPKQNENRPRVCVITTGDNPVILAHDGVVKEFPVVKLTKEQLVDTNGAGDAFAGGFLAQYIQGRPIDVCIKCGIYTATEIIQRSGCTYEGKATFKP</sequence>
<dbReference type="EMBL" id="CM043022">
    <property type="protein sequence ID" value="KAI4456188.1"/>
    <property type="molecule type" value="Genomic_DNA"/>
</dbReference>
<reference evidence="1" key="1">
    <citation type="submission" date="2022-04" db="EMBL/GenBank/DDBJ databases">
        <title>Chromosome-scale genome assembly of Holotrichia oblita Faldermann.</title>
        <authorList>
            <person name="Rongchong L."/>
        </authorList>
    </citation>
    <scope>NUCLEOTIDE SEQUENCE</scope>
    <source>
        <strain evidence="1">81SQS9</strain>
    </source>
</reference>
<comment type="caution">
    <text evidence="1">The sequence shown here is derived from an EMBL/GenBank/DDBJ whole genome shotgun (WGS) entry which is preliminary data.</text>
</comment>
<proteinExistence type="predicted"/>
<evidence type="ECO:0000313" key="1">
    <source>
        <dbReference type="EMBL" id="KAI4456188.1"/>
    </source>
</evidence>
<protein>
    <submittedName>
        <fullName evidence="1">Pfkb family carbohydrate kinase</fullName>
    </submittedName>
</protein>